<keyword evidence="5" id="KW-0472">Membrane</keyword>
<dbReference type="SUPFAM" id="SSF52833">
    <property type="entry name" value="Thioredoxin-like"/>
    <property type="match status" value="1"/>
</dbReference>
<keyword evidence="3" id="KW-0479">Metal-binding</keyword>
<dbReference type="PANTHER" id="PTHR12151:SF25">
    <property type="entry name" value="LINALOOL DEHYDRATASE_ISOMERASE DOMAIN-CONTAINING PROTEIN"/>
    <property type="match status" value="1"/>
</dbReference>
<feature type="binding site" evidence="3">
    <location>
        <position position="176"/>
    </location>
    <ligand>
        <name>Cu cation</name>
        <dbReference type="ChEBI" id="CHEBI:23378"/>
    </ligand>
</feature>
<organism evidence="7 8">
    <name type="scientific">Colwellia psychrerythraea</name>
    <name type="common">Vibrio psychroerythus</name>
    <dbReference type="NCBI Taxonomy" id="28229"/>
    <lineage>
        <taxon>Bacteria</taxon>
        <taxon>Pseudomonadati</taxon>
        <taxon>Pseudomonadota</taxon>
        <taxon>Gammaproteobacteria</taxon>
        <taxon>Alteromonadales</taxon>
        <taxon>Colwelliaceae</taxon>
        <taxon>Colwellia</taxon>
    </lineage>
</organism>
<evidence type="ECO:0000256" key="1">
    <source>
        <dbReference type="ARBA" id="ARBA00010996"/>
    </source>
</evidence>
<keyword evidence="5" id="KW-0812">Transmembrane</keyword>
<dbReference type="PATRIC" id="fig|28229.3.peg.199"/>
<feature type="domain" description="Thioredoxin" evidence="6">
    <location>
        <begin position="26"/>
        <end position="219"/>
    </location>
</feature>
<protein>
    <submittedName>
        <fullName evidence="7">Electron transport protein SCO1/SenC</fullName>
    </submittedName>
</protein>
<proteinExistence type="inferred from homology"/>
<dbReference type="InterPro" id="IPR036249">
    <property type="entry name" value="Thioredoxin-like_sf"/>
</dbReference>
<dbReference type="OrthoDB" id="9790194at2"/>
<dbReference type="PROSITE" id="PS51352">
    <property type="entry name" value="THIOREDOXIN_2"/>
    <property type="match status" value="1"/>
</dbReference>
<dbReference type="InterPro" id="IPR003782">
    <property type="entry name" value="SCO1/SenC"/>
</dbReference>
<dbReference type="Pfam" id="PF02630">
    <property type="entry name" value="SCO1-SenC"/>
    <property type="match status" value="1"/>
</dbReference>
<evidence type="ECO:0000256" key="2">
    <source>
        <dbReference type="ARBA" id="ARBA00023008"/>
    </source>
</evidence>
<reference evidence="7 8" key="1">
    <citation type="submission" date="2014-08" db="EMBL/GenBank/DDBJ databases">
        <title>Genomic and Phenotypic Diversity of Colwellia psychrerythraea strains from Disparate Marine Basins.</title>
        <authorList>
            <person name="Techtmann S.M."/>
            <person name="Stelling S.C."/>
            <person name="Utturkar S.M."/>
            <person name="Alshibli N."/>
            <person name="Harris A."/>
            <person name="Brown S.D."/>
            <person name="Hazen T.C."/>
        </authorList>
    </citation>
    <scope>NUCLEOTIDE SEQUENCE [LARGE SCALE GENOMIC DNA]</scope>
    <source>
        <strain evidence="7 8">GAB14E</strain>
    </source>
</reference>
<dbReference type="GO" id="GO:0046872">
    <property type="term" value="F:metal ion binding"/>
    <property type="evidence" value="ECO:0007669"/>
    <property type="project" value="UniProtKB-KW"/>
</dbReference>
<dbReference type="RefSeq" id="WP_033080337.1">
    <property type="nucleotide sequence ID" value="NZ_JQEC01000002.1"/>
</dbReference>
<feature type="binding site" evidence="3">
    <location>
        <position position="81"/>
    </location>
    <ligand>
        <name>Cu cation</name>
        <dbReference type="ChEBI" id="CHEBI:23378"/>
    </ligand>
</feature>
<evidence type="ECO:0000313" key="8">
    <source>
        <dbReference type="Proteomes" id="UP000029868"/>
    </source>
</evidence>
<evidence type="ECO:0000313" key="7">
    <source>
        <dbReference type="EMBL" id="KGJ97456.1"/>
    </source>
</evidence>
<dbReference type="PANTHER" id="PTHR12151">
    <property type="entry name" value="ELECTRON TRANSPORT PROTIN SCO1/SENC FAMILY MEMBER"/>
    <property type="match status" value="1"/>
</dbReference>
<name>A0A099L3L5_COLPS</name>
<evidence type="ECO:0000256" key="3">
    <source>
        <dbReference type="PIRSR" id="PIRSR603782-1"/>
    </source>
</evidence>
<evidence type="ECO:0000256" key="4">
    <source>
        <dbReference type="PIRSR" id="PIRSR603782-2"/>
    </source>
</evidence>
<dbReference type="AlphaFoldDB" id="A0A099L3L5"/>
<feature type="binding site" evidence="3">
    <location>
        <position position="77"/>
    </location>
    <ligand>
        <name>Cu cation</name>
        <dbReference type="ChEBI" id="CHEBI:23378"/>
    </ligand>
</feature>
<dbReference type="InterPro" id="IPR013766">
    <property type="entry name" value="Thioredoxin_domain"/>
</dbReference>
<dbReference type="CDD" id="cd02968">
    <property type="entry name" value="SCO"/>
    <property type="match status" value="1"/>
</dbReference>
<dbReference type="Proteomes" id="UP000029868">
    <property type="component" value="Unassembled WGS sequence"/>
</dbReference>
<sequence>MNKTIYAMVALLSILAGAVGFYFISQAKQLPAPKYALHYQQARPLSAFTFTDELERDFNNAHLQGKWSLVFFGYTSCPDVCPTTLQNLNFIYDDLTAIASNSQVLLVTVDPKRDNITKLAQYIAYFNPEFKALRAEHDVLFPFARNLGLMYAITSKETSKSGDDMSGSDENYWVDHSASLALINPEGKVAAIFRPEQEVGQVPTIDNDKLLSDYQKIVALYNK</sequence>
<keyword evidence="4" id="KW-1015">Disulfide bond</keyword>
<evidence type="ECO:0000256" key="5">
    <source>
        <dbReference type="SAM" id="Phobius"/>
    </source>
</evidence>
<evidence type="ECO:0000259" key="6">
    <source>
        <dbReference type="PROSITE" id="PS51352"/>
    </source>
</evidence>
<keyword evidence="5" id="KW-1133">Transmembrane helix</keyword>
<accession>A0A099L3L5</accession>
<feature type="transmembrane region" description="Helical" evidence="5">
    <location>
        <begin position="6"/>
        <end position="24"/>
    </location>
</feature>
<dbReference type="EMBL" id="JQEC01000002">
    <property type="protein sequence ID" value="KGJ97456.1"/>
    <property type="molecule type" value="Genomic_DNA"/>
</dbReference>
<gene>
    <name evidence="7" type="ORF">GAB14E_1045</name>
</gene>
<comment type="caution">
    <text evidence="7">The sequence shown here is derived from an EMBL/GenBank/DDBJ whole genome shotgun (WGS) entry which is preliminary data.</text>
</comment>
<dbReference type="Gene3D" id="3.40.30.10">
    <property type="entry name" value="Glutaredoxin"/>
    <property type="match status" value="1"/>
</dbReference>
<comment type="similarity">
    <text evidence="1">Belongs to the SCO1/2 family.</text>
</comment>
<keyword evidence="2 3" id="KW-0186">Copper</keyword>
<feature type="disulfide bond" description="Redox-active" evidence="4">
    <location>
        <begin position="77"/>
        <end position="81"/>
    </location>
</feature>